<gene>
    <name evidence="3" type="ORF">ACFO0B_14535</name>
</gene>
<reference evidence="4" key="1">
    <citation type="journal article" date="2019" name="Int. J. Syst. Evol. Microbiol.">
        <title>The Global Catalogue of Microorganisms (GCM) 10K type strain sequencing project: providing services to taxonomists for standard genome sequencing and annotation.</title>
        <authorList>
            <consortium name="The Broad Institute Genomics Platform"/>
            <consortium name="The Broad Institute Genome Sequencing Center for Infectious Disease"/>
            <person name="Wu L."/>
            <person name="Ma J."/>
        </authorList>
    </citation>
    <scope>NUCLEOTIDE SEQUENCE [LARGE SCALE GENOMIC DNA]</scope>
    <source>
        <strain evidence="4">CGMCC 4.7330</strain>
    </source>
</reference>
<feature type="transmembrane region" description="Helical" evidence="2">
    <location>
        <begin position="116"/>
        <end position="140"/>
    </location>
</feature>
<accession>A0ABV8DTA0</accession>
<keyword evidence="4" id="KW-1185">Reference proteome</keyword>
<feature type="transmembrane region" description="Helical" evidence="2">
    <location>
        <begin position="178"/>
        <end position="202"/>
    </location>
</feature>
<keyword evidence="2" id="KW-1133">Transmembrane helix</keyword>
<dbReference type="EMBL" id="JBHSAX010000014">
    <property type="protein sequence ID" value="MFC3963206.1"/>
    <property type="molecule type" value="Genomic_DNA"/>
</dbReference>
<evidence type="ECO:0000256" key="2">
    <source>
        <dbReference type="SAM" id="Phobius"/>
    </source>
</evidence>
<dbReference type="RefSeq" id="WP_378612958.1">
    <property type="nucleotide sequence ID" value="NZ_JBHSAX010000014.1"/>
</dbReference>
<name>A0ABV8DTA0_9NOCA</name>
<feature type="region of interest" description="Disordered" evidence="1">
    <location>
        <begin position="1"/>
        <end position="62"/>
    </location>
</feature>
<protein>
    <submittedName>
        <fullName evidence="3">Uncharacterized protein</fullName>
    </submittedName>
</protein>
<comment type="caution">
    <text evidence="3">The sequence shown here is derived from an EMBL/GenBank/DDBJ whole genome shotgun (WGS) entry which is preliminary data.</text>
</comment>
<organism evidence="3 4">
    <name type="scientific">Nocardia jiangsuensis</name>
    <dbReference type="NCBI Taxonomy" id="1691563"/>
    <lineage>
        <taxon>Bacteria</taxon>
        <taxon>Bacillati</taxon>
        <taxon>Actinomycetota</taxon>
        <taxon>Actinomycetes</taxon>
        <taxon>Mycobacteriales</taxon>
        <taxon>Nocardiaceae</taxon>
        <taxon>Nocardia</taxon>
    </lineage>
</organism>
<keyword evidence="2" id="KW-0472">Membrane</keyword>
<feature type="transmembrane region" description="Helical" evidence="2">
    <location>
        <begin position="68"/>
        <end position="88"/>
    </location>
</feature>
<feature type="transmembrane region" description="Helical" evidence="2">
    <location>
        <begin position="152"/>
        <end position="172"/>
    </location>
</feature>
<evidence type="ECO:0000313" key="3">
    <source>
        <dbReference type="EMBL" id="MFC3963206.1"/>
    </source>
</evidence>
<evidence type="ECO:0000313" key="4">
    <source>
        <dbReference type="Proteomes" id="UP001595696"/>
    </source>
</evidence>
<proteinExistence type="predicted"/>
<evidence type="ECO:0000256" key="1">
    <source>
        <dbReference type="SAM" id="MobiDB-lite"/>
    </source>
</evidence>
<dbReference type="Proteomes" id="UP001595696">
    <property type="component" value="Unassembled WGS sequence"/>
</dbReference>
<feature type="compositionally biased region" description="Pro residues" evidence="1">
    <location>
        <begin position="26"/>
        <end position="59"/>
    </location>
</feature>
<keyword evidence="2" id="KW-0812">Transmembrane</keyword>
<sequence>MNDSPISPPRDERSAAAAEPRQAKPPSQPVEPPQWAPAPPPYGPYPGPPPVRPEPPPKPTDIGTAQQLWLAVVGFGLLQVIASVIAGVQQRGSLAEQMRDDLERAGQPATQAMAELMVTLGLALAVLIGIVLAGLGVLLAHLLGRGRLWARTVLTIAGVWLVLMATGTLFALDGVSGAAALAAGAATLVQGVLAAGAIFLAYRPDSTAYFLVNRR</sequence>